<dbReference type="GO" id="GO:0003712">
    <property type="term" value="F:transcription coregulator activity"/>
    <property type="evidence" value="ECO:0007669"/>
    <property type="project" value="TreeGrafter"/>
</dbReference>
<keyword evidence="1" id="KW-0175">Coiled coil</keyword>
<sequence length="371" mass="43043">MPPTSSAPKPERDNLQWVKLKTYITNRRNEEIQEKEKEEELAKKRKLLEEEYLKTKEELEKVQKEITEKNGLLKQYGDEKHELFSQLKKVLLDDDNRKRIESEKNEHTLLLNNLNHSNQAQIFISQAPMSNSTIQPLPLNSSSSIYKLPMATATVIPTPHSINNKRTHSPAPLPTSIAVQQPQLHPSYAAYKHPMSATSGNAGMFSAQQQMKLNEEQQKHIALSQQQLRQQHQQASQQHQQQQSSQQSRGGPMSHHQQAQNNEYIQRNIMNWQQQQQQQQHQQRRQQQQQQQQLMQQQQVTIKSEQDAVQQQQNQQQQQQQHQQQQQQQQQQRQEDGSGGQHFHPSSLAVRVSVCPLLCVPWVRSPAVAIA</sequence>
<feature type="coiled-coil region" evidence="1">
    <location>
        <begin position="20"/>
        <end position="79"/>
    </location>
</feature>
<name>A0A8D8Y0M6_9HEMI</name>
<feature type="region of interest" description="Disordered" evidence="2">
    <location>
        <begin position="313"/>
        <end position="345"/>
    </location>
</feature>
<evidence type="ECO:0000313" key="3">
    <source>
        <dbReference type="EMBL" id="CAG6714199.1"/>
    </source>
</evidence>
<reference evidence="3" key="1">
    <citation type="submission" date="2021-05" db="EMBL/GenBank/DDBJ databases">
        <authorList>
            <person name="Alioto T."/>
            <person name="Alioto T."/>
            <person name="Gomez Garrido J."/>
        </authorList>
    </citation>
    <scope>NUCLEOTIDE SEQUENCE</scope>
</reference>
<evidence type="ECO:0000256" key="1">
    <source>
        <dbReference type="SAM" id="Coils"/>
    </source>
</evidence>
<protein>
    <submittedName>
        <fullName evidence="3">Uncharacterized protein</fullName>
    </submittedName>
</protein>
<organism evidence="3">
    <name type="scientific">Cacopsylla melanoneura</name>
    <dbReference type="NCBI Taxonomy" id="428564"/>
    <lineage>
        <taxon>Eukaryota</taxon>
        <taxon>Metazoa</taxon>
        <taxon>Ecdysozoa</taxon>
        <taxon>Arthropoda</taxon>
        <taxon>Hexapoda</taxon>
        <taxon>Insecta</taxon>
        <taxon>Pterygota</taxon>
        <taxon>Neoptera</taxon>
        <taxon>Paraneoptera</taxon>
        <taxon>Hemiptera</taxon>
        <taxon>Sternorrhyncha</taxon>
        <taxon>Psylloidea</taxon>
        <taxon>Psyllidae</taxon>
        <taxon>Psyllinae</taxon>
        <taxon>Cacopsylla</taxon>
    </lineage>
</organism>
<dbReference type="GO" id="GO:0006357">
    <property type="term" value="P:regulation of transcription by RNA polymerase II"/>
    <property type="evidence" value="ECO:0007669"/>
    <property type="project" value="TreeGrafter"/>
</dbReference>
<dbReference type="AlphaFoldDB" id="A0A8D8Y0M6"/>
<feature type="compositionally biased region" description="Low complexity" evidence="2">
    <location>
        <begin position="222"/>
        <end position="249"/>
    </location>
</feature>
<dbReference type="PANTHER" id="PTHR22654:SF2">
    <property type="entry name" value="G PROTEIN PATHWAY SUPPRESSOR 2"/>
    <property type="match status" value="1"/>
</dbReference>
<dbReference type="InterPro" id="IPR026094">
    <property type="entry name" value="GPS2"/>
</dbReference>
<feature type="region of interest" description="Disordered" evidence="2">
    <location>
        <begin position="211"/>
        <end position="258"/>
    </location>
</feature>
<dbReference type="EMBL" id="HBUF01351549">
    <property type="protein sequence ID" value="CAG6714202.1"/>
    <property type="molecule type" value="Transcribed_RNA"/>
</dbReference>
<accession>A0A8D8Y0M6</accession>
<proteinExistence type="predicted"/>
<dbReference type="PANTHER" id="PTHR22654">
    <property type="entry name" value="G PROTEIN PATHWAY SUPPRESSOR 2"/>
    <property type="match status" value="1"/>
</dbReference>
<dbReference type="Pfam" id="PF15991">
    <property type="entry name" value="G_path_suppress"/>
    <property type="match status" value="1"/>
</dbReference>
<feature type="compositionally biased region" description="Low complexity" evidence="2">
    <location>
        <begin position="313"/>
        <end position="332"/>
    </location>
</feature>
<evidence type="ECO:0000256" key="2">
    <source>
        <dbReference type="SAM" id="MobiDB-lite"/>
    </source>
</evidence>
<dbReference type="GO" id="GO:0005667">
    <property type="term" value="C:transcription regulator complex"/>
    <property type="evidence" value="ECO:0007669"/>
    <property type="project" value="TreeGrafter"/>
</dbReference>
<dbReference type="EMBL" id="HBUF01351548">
    <property type="protein sequence ID" value="CAG6714199.1"/>
    <property type="molecule type" value="Transcribed_RNA"/>
</dbReference>